<feature type="transmembrane region" description="Helical" evidence="1">
    <location>
        <begin position="20"/>
        <end position="41"/>
    </location>
</feature>
<dbReference type="EMBL" id="CAJVCH010344370">
    <property type="protein sequence ID" value="CAG7815437.1"/>
    <property type="molecule type" value="Genomic_DNA"/>
</dbReference>
<evidence type="ECO:0000313" key="3">
    <source>
        <dbReference type="Proteomes" id="UP000708208"/>
    </source>
</evidence>
<name>A0A8J2KFC2_9HEXA</name>
<dbReference type="AlphaFoldDB" id="A0A8J2KFC2"/>
<evidence type="ECO:0000256" key="1">
    <source>
        <dbReference type="SAM" id="Phobius"/>
    </source>
</evidence>
<keyword evidence="1" id="KW-1133">Transmembrane helix</keyword>
<feature type="transmembrane region" description="Helical" evidence="1">
    <location>
        <begin position="47"/>
        <end position="67"/>
    </location>
</feature>
<keyword evidence="3" id="KW-1185">Reference proteome</keyword>
<sequence>MAIILLKGTYNKNAAQLSSWRTYACISLGIYILIALGHSLLPYSSVGMNALRIIGGVVVQGFCIWVVGVHREEIMKYGVCGP</sequence>
<proteinExistence type="predicted"/>
<gene>
    <name evidence="2" type="ORF">AFUS01_LOCUS26119</name>
</gene>
<accession>A0A8J2KFC2</accession>
<organism evidence="2 3">
    <name type="scientific">Allacma fusca</name>
    <dbReference type="NCBI Taxonomy" id="39272"/>
    <lineage>
        <taxon>Eukaryota</taxon>
        <taxon>Metazoa</taxon>
        <taxon>Ecdysozoa</taxon>
        <taxon>Arthropoda</taxon>
        <taxon>Hexapoda</taxon>
        <taxon>Collembola</taxon>
        <taxon>Symphypleona</taxon>
        <taxon>Sminthuridae</taxon>
        <taxon>Allacma</taxon>
    </lineage>
</organism>
<reference evidence="2" key="1">
    <citation type="submission" date="2021-06" db="EMBL/GenBank/DDBJ databases">
        <authorList>
            <person name="Hodson N. C."/>
            <person name="Mongue J. A."/>
            <person name="Jaron S. K."/>
        </authorList>
    </citation>
    <scope>NUCLEOTIDE SEQUENCE</scope>
</reference>
<protein>
    <submittedName>
        <fullName evidence="2">Uncharacterized protein</fullName>
    </submittedName>
</protein>
<keyword evidence="1" id="KW-0812">Transmembrane</keyword>
<comment type="caution">
    <text evidence="2">The sequence shown here is derived from an EMBL/GenBank/DDBJ whole genome shotgun (WGS) entry which is preliminary data.</text>
</comment>
<evidence type="ECO:0000313" key="2">
    <source>
        <dbReference type="EMBL" id="CAG7815437.1"/>
    </source>
</evidence>
<dbReference type="Proteomes" id="UP000708208">
    <property type="component" value="Unassembled WGS sequence"/>
</dbReference>
<keyword evidence="1" id="KW-0472">Membrane</keyword>